<comment type="caution">
    <text evidence="3">The sequence shown here is derived from an EMBL/GenBank/DDBJ whole genome shotgun (WGS) entry which is preliminary data.</text>
</comment>
<dbReference type="EMBL" id="JAPDDR010000002">
    <property type="protein sequence ID" value="MCW1912958.1"/>
    <property type="molecule type" value="Genomic_DNA"/>
</dbReference>
<proteinExistence type="predicted"/>
<dbReference type="InterPro" id="IPR025419">
    <property type="entry name" value="DUF4142"/>
</dbReference>
<evidence type="ECO:0000313" key="4">
    <source>
        <dbReference type="Proteomes" id="UP001165653"/>
    </source>
</evidence>
<accession>A0ABT3FZD5</accession>
<reference evidence="3" key="1">
    <citation type="submission" date="2022-10" db="EMBL/GenBank/DDBJ databases">
        <title>Luteolibacter sp. GHJ8, whole genome shotgun sequencing project.</title>
        <authorList>
            <person name="Zhao G."/>
            <person name="Shen L."/>
        </authorList>
    </citation>
    <scope>NUCLEOTIDE SEQUENCE</scope>
    <source>
        <strain evidence="3">GHJ8</strain>
    </source>
</reference>
<keyword evidence="4" id="KW-1185">Reference proteome</keyword>
<dbReference type="Pfam" id="PF13628">
    <property type="entry name" value="DUF4142"/>
    <property type="match status" value="1"/>
</dbReference>
<feature type="signal peptide" evidence="1">
    <location>
        <begin position="1"/>
        <end position="25"/>
    </location>
</feature>
<dbReference type="Proteomes" id="UP001165653">
    <property type="component" value="Unassembled WGS sequence"/>
</dbReference>
<sequence>MNRRILLRSAGFTAMGLSLTLTAKAKDDGKAGELGAAEFKKINSEAGSKLKALKVNDTALSEADKALVDEVALGGMMQLQVSEIALEKTTSADVKLIAGAEVEEQTGLAAKLKEFASAKGTKLPTQLNDKGRKLLADLKAAGKELDRVYLEKSGVEGHQELMKTMSKVKASAVDNALKALAETALPLIEVHLAVAKQEVLALG</sequence>
<protein>
    <submittedName>
        <fullName evidence="3">DUF4142 domain-containing protein</fullName>
    </submittedName>
</protein>
<name>A0ABT3FZD5_9BACT</name>
<keyword evidence="1" id="KW-0732">Signal</keyword>
<dbReference type="InterPro" id="IPR012347">
    <property type="entry name" value="Ferritin-like"/>
</dbReference>
<dbReference type="PANTHER" id="PTHR38593">
    <property type="entry name" value="BLR2558 PROTEIN"/>
    <property type="match status" value="1"/>
</dbReference>
<feature type="domain" description="DUF4142" evidence="2">
    <location>
        <begin position="63"/>
        <end position="197"/>
    </location>
</feature>
<dbReference type="RefSeq" id="WP_264511903.1">
    <property type="nucleotide sequence ID" value="NZ_JAPDDR010000002.1"/>
</dbReference>
<organism evidence="3 4">
    <name type="scientific">Luteolibacter rhizosphaerae</name>
    <dbReference type="NCBI Taxonomy" id="2989719"/>
    <lineage>
        <taxon>Bacteria</taxon>
        <taxon>Pseudomonadati</taxon>
        <taxon>Verrucomicrobiota</taxon>
        <taxon>Verrucomicrobiia</taxon>
        <taxon>Verrucomicrobiales</taxon>
        <taxon>Verrucomicrobiaceae</taxon>
        <taxon>Luteolibacter</taxon>
    </lineage>
</organism>
<gene>
    <name evidence="3" type="ORF">OJ996_05210</name>
</gene>
<dbReference type="Gene3D" id="1.20.1260.10">
    <property type="match status" value="1"/>
</dbReference>
<evidence type="ECO:0000259" key="2">
    <source>
        <dbReference type="Pfam" id="PF13628"/>
    </source>
</evidence>
<evidence type="ECO:0000256" key="1">
    <source>
        <dbReference type="SAM" id="SignalP"/>
    </source>
</evidence>
<feature type="chain" id="PRO_5046785309" evidence="1">
    <location>
        <begin position="26"/>
        <end position="203"/>
    </location>
</feature>
<dbReference type="PANTHER" id="PTHR38593:SF1">
    <property type="entry name" value="BLR2558 PROTEIN"/>
    <property type="match status" value="1"/>
</dbReference>
<evidence type="ECO:0000313" key="3">
    <source>
        <dbReference type="EMBL" id="MCW1912958.1"/>
    </source>
</evidence>